<evidence type="ECO:0000313" key="5">
    <source>
        <dbReference type="EMBL" id="REG91018.1"/>
    </source>
</evidence>
<organism evidence="5 6">
    <name type="scientific">Algoriphagus antarcticus</name>
    <dbReference type="NCBI Taxonomy" id="238540"/>
    <lineage>
        <taxon>Bacteria</taxon>
        <taxon>Pseudomonadati</taxon>
        <taxon>Bacteroidota</taxon>
        <taxon>Cytophagia</taxon>
        <taxon>Cytophagales</taxon>
        <taxon>Cyclobacteriaceae</taxon>
        <taxon>Algoriphagus</taxon>
    </lineage>
</organism>
<evidence type="ECO:0000259" key="4">
    <source>
        <dbReference type="Pfam" id="PF01420"/>
    </source>
</evidence>
<feature type="domain" description="Type I restriction modification DNA specificity" evidence="4">
    <location>
        <begin position="19"/>
        <end position="190"/>
    </location>
</feature>
<protein>
    <submittedName>
        <fullName evidence="5">Type I restriction modification DNA specificity protein</fullName>
    </submittedName>
</protein>
<comment type="caution">
    <text evidence="5">The sequence shown here is derived from an EMBL/GenBank/DDBJ whole genome shotgun (WGS) entry which is preliminary data.</text>
</comment>
<dbReference type="PANTHER" id="PTHR30408">
    <property type="entry name" value="TYPE-1 RESTRICTION ENZYME ECOKI SPECIFICITY PROTEIN"/>
    <property type="match status" value="1"/>
</dbReference>
<dbReference type="SUPFAM" id="SSF116734">
    <property type="entry name" value="DNA methylase specificity domain"/>
    <property type="match status" value="1"/>
</dbReference>
<dbReference type="EMBL" id="QUNF01000005">
    <property type="protein sequence ID" value="REG91018.1"/>
    <property type="molecule type" value="Genomic_DNA"/>
</dbReference>
<keyword evidence="6" id="KW-1185">Reference proteome</keyword>
<evidence type="ECO:0000256" key="1">
    <source>
        <dbReference type="ARBA" id="ARBA00010923"/>
    </source>
</evidence>
<comment type="similarity">
    <text evidence="1">Belongs to the type-I restriction system S methylase family.</text>
</comment>
<dbReference type="PANTHER" id="PTHR30408:SF12">
    <property type="entry name" value="TYPE I RESTRICTION ENZYME MJAVIII SPECIFICITY SUBUNIT"/>
    <property type="match status" value="1"/>
</dbReference>
<dbReference type="InterPro" id="IPR052021">
    <property type="entry name" value="Type-I_RS_S_subunit"/>
</dbReference>
<dbReference type="OrthoDB" id="667970at2"/>
<dbReference type="Proteomes" id="UP000256405">
    <property type="component" value="Unassembled WGS sequence"/>
</dbReference>
<dbReference type="Pfam" id="PF01420">
    <property type="entry name" value="Methylase_S"/>
    <property type="match status" value="1"/>
</dbReference>
<keyword evidence="3" id="KW-0238">DNA-binding</keyword>
<dbReference type="AlphaFoldDB" id="A0A3E0DYB5"/>
<name>A0A3E0DYB5_9BACT</name>
<dbReference type="Gene3D" id="3.90.220.20">
    <property type="entry name" value="DNA methylase specificity domains"/>
    <property type="match status" value="1"/>
</dbReference>
<dbReference type="GO" id="GO:0009307">
    <property type="term" value="P:DNA restriction-modification system"/>
    <property type="evidence" value="ECO:0007669"/>
    <property type="project" value="UniProtKB-KW"/>
</dbReference>
<dbReference type="GO" id="GO:0003677">
    <property type="term" value="F:DNA binding"/>
    <property type="evidence" value="ECO:0007669"/>
    <property type="project" value="UniProtKB-KW"/>
</dbReference>
<evidence type="ECO:0000313" key="6">
    <source>
        <dbReference type="Proteomes" id="UP000256405"/>
    </source>
</evidence>
<accession>A0A3E0DYB5</accession>
<reference evidence="5 6" key="1">
    <citation type="submission" date="2018-08" db="EMBL/GenBank/DDBJ databases">
        <title>Genomic Encyclopedia of Archaeal and Bacterial Type Strains, Phase II (KMG-II): from individual species to whole genera.</title>
        <authorList>
            <person name="Goeker M."/>
        </authorList>
    </citation>
    <scope>NUCLEOTIDE SEQUENCE [LARGE SCALE GENOMIC DNA]</scope>
    <source>
        <strain evidence="5 6">DSM 15986</strain>
    </source>
</reference>
<sequence>MMREKRNMPKLRFPEFIQEWKTSKIGEQFQLVSGQHLNPDQYSNIKESDASTPYFTGPSDFTTDQDLLTKWSIKQTRSSLNGDLLFTVKGSGVGSMMIQSFPEVSIGRQLMALRTSKGNTFFLFQRLHALRNYYVALASGNMIPGLTRGDIISTKLNFPTLPEQQKIATFLTAVDRRIALLKQKKEKLEAYKKGVMQQLFSRQIRFKQDD</sequence>
<evidence type="ECO:0000256" key="3">
    <source>
        <dbReference type="ARBA" id="ARBA00023125"/>
    </source>
</evidence>
<dbReference type="Gene3D" id="1.10.287.1120">
    <property type="entry name" value="Bipartite methylase S protein"/>
    <property type="match status" value="1"/>
</dbReference>
<dbReference type="RefSeq" id="WP_086539590.1">
    <property type="nucleotide sequence ID" value="NZ_MSSW01000002.1"/>
</dbReference>
<evidence type="ECO:0000256" key="2">
    <source>
        <dbReference type="ARBA" id="ARBA00022747"/>
    </source>
</evidence>
<dbReference type="InterPro" id="IPR000055">
    <property type="entry name" value="Restrct_endonuc_typeI_TRD"/>
</dbReference>
<proteinExistence type="inferred from homology"/>
<dbReference type="InterPro" id="IPR044946">
    <property type="entry name" value="Restrct_endonuc_typeI_TRD_sf"/>
</dbReference>
<gene>
    <name evidence="5" type="ORF">C8N25_105128</name>
</gene>
<keyword evidence="2" id="KW-0680">Restriction system</keyword>